<evidence type="ECO:0000313" key="4">
    <source>
        <dbReference type="EMBL" id="CAE2341970.1"/>
    </source>
</evidence>
<dbReference type="SUPFAM" id="SSF48371">
    <property type="entry name" value="ARM repeat"/>
    <property type="match status" value="2"/>
</dbReference>
<feature type="domain" description="LRRK2 ARM repeat" evidence="3">
    <location>
        <begin position="111"/>
        <end position="293"/>
    </location>
</feature>
<feature type="compositionally biased region" description="Basic and acidic residues" evidence="2">
    <location>
        <begin position="17"/>
        <end position="37"/>
    </location>
</feature>
<accession>A0A7S4PQH4</accession>
<dbReference type="InterPro" id="IPR016024">
    <property type="entry name" value="ARM-type_fold"/>
</dbReference>
<evidence type="ECO:0000256" key="2">
    <source>
        <dbReference type="SAM" id="MobiDB-lite"/>
    </source>
</evidence>
<evidence type="ECO:0000256" key="1">
    <source>
        <dbReference type="ARBA" id="ARBA00022737"/>
    </source>
</evidence>
<dbReference type="PANTHER" id="PTHR22895">
    <property type="entry name" value="ARMADILLO REPEAT-CONTAINING PROTEIN 6"/>
    <property type="match status" value="1"/>
</dbReference>
<dbReference type="InterPro" id="IPR056597">
    <property type="entry name" value="ARM_LRRK2"/>
</dbReference>
<gene>
    <name evidence="4" type="ORF">GTHE00462_LOCUS39966</name>
</gene>
<reference evidence="4" key="1">
    <citation type="submission" date="2021-01" db="EMBL/GenBank/DDBJ databases">
        <authorList>
            <person name="Corre E."/>
            <person name="Pelletier E."/>
            <person name="Niang G."/>
            <person name="Scheremetjew M."/>
            <person name="Finn R."/>
            <person name="Kale V."/>
            <person name="Holt S."/>
            <person name="Cochrane G."/>
            <person name="Meng A."/>
            <person name="Brown T."/>
            <person name="Cohen L."/>
        </authorList>
    </citation>
    <scope>NUCLEOTIDE SEQUENCE</scope>
    <source>
        <strain evidence="4">CCMP 2712</strain>
    </source>
</reference>
<feature type="region of interest" description="Disordered" evidence="2">
    <location>
        <begin position="1"/>
        <end position="40"/>
    </location>
</feature>
<dbReference type="Pfam" id="PF23744">
    <property type="entry name" value="ARM_LRRK2"/>
    <property type="match status" value="1"/>
</dbReference>
<dbReference type="PANTHER" id="PTHR22895:SF0">
    <property type="entry name" value="ARMADILLO REPEAT-CONTAINING PROTEIN 6"/>
    <property type="match status" value="1"/>
</dbReference>
<dbReference type="AlphaFoldDB" id="A0A7S4PQH4"/>
<organism evidence="4">
    <name type="scientific">Guillardia theta</name>
    <name type="common">Cryptophyte</name>
    <name type="synonym">Cryptomonas phi</name>
    <dbReference type="NCBI Taxonomy" id="55529"/>
    <lineage>
        <taxon>Eukaryota</taxon>
        <taxon>Cryptophyceae</taxon>
        <taxon>Pyrenomonadales</taxon>
        <taxon>Geminigeraceae</taxon>
        <taxon>Guillardia</taxon>
    </lineage>
</organism>
<sequence>MEPIDNSERPRKKIRGRDRSGNDYRELPAHEDTDKGGRGSAEVEAALHDLYRNVPRSMRLLFGSRVAVNGIVPDTMMRDTLAAMAEYRDKRIQQAGLRILGKISWEDETVKMFRSKAGFEAVIMAIREHEQDNWLQEAGFEVVRGLLDHAMNHCRHSYGDENKIEMRREIRAAGCVDAAIGAMRKHAANLSLQETALVVLAGVMQDDEGRREVLAAGGEKAVLDAMRTCKTDAPVLHAALEVLVMISQVQQGRREVLAAGGEKTVLEAMQEHKDDEEVRTTGLKVIRSLLEEEGGRRAMLAAGVVKVLLSFLSHKQKYVGVDEKTELLMLLGFIAIYQRSQSEAHFKFTNKYSLKTIESVVKLEAIIAAMIEHKEHVQVQASGFEQIQMVLKEIDGGGMEFITCGAFELLMAAMRKSEESSELKRACLTTLSWLTSEGQARREVRKAGCIKATSHIILECATKQLWDLGLQVLANLWLDDEARSEILSCKVLKMLVKEMVTYGSLCRPGFTLIKQILWDKDGWKKFLAAGGAKAIVVAMEMFDFPLELLRIEEMARAFKAAGGVNSVLSALTCDSKKNHMDMFKVLSCLATKNDGAEADMQDIGDEQIVASVMQEHGADANVQESGLTLFHGMLGTSSKWEKKPERAVILKSAVAAVIRHLSDDRVWKKGLMVLARLASTLEGWREIREAGGLNAVMTAMQDMVQAGPTDAGGGQESLYVLSTRILQDQISNDTENRRLSQGLETLGIFANSKEGSRDVWAAEGVQCALAAMFKFIYNREVQSQSLSLLLNLLQEECQVCDFIAMGGVKALLTAMRTCRPQSNSHAMESWVKLLRQVSQVKEGRREIRAAEGVKQIVHVIQTCEHLPWVGSIQKAGMRILGNIGKDEEGRSEIIAAGEILDSDDFLSSCGSMQSLKLERTPKDELAELKSLRKNRKPRRWKFARCARSFDH</sequence>
<dbReference type="EMBL" id="HBKN01051248">
    <property type="protein sequence ID" value="CAE2341970.1"/>
    <property type="molecule type" value="Transcribed_RNA"/>
</dbReference>
<proteinExistence type="predicted"/>
<evidence type="ECO:0000259" key="3">
    <source>
        <dbReference type="Pfam" id="PF23744"/>
    </source>
</evidence>
<keyword evidence="1" id="KW-0677">Repeat</keyword>
<dbReference type="Gene3D" id="1.25.10.10">
    <property type="entry name" value="Leucine-rich Repeat Variant"/>
    <property type="match status" value="3"/>
</dbReference>
<name>A0A7S4PQH4_GUITH</name>
<dbReference type="InterPro" id="IPR011989">
    <property type="entry name" value="ARM-like"/>
</dbReference>
<protein>
    <recommendedName>
        <fullName evidence="3">LRRK2 ARM repeat domain-containing protein</fullName>
    </recommendedName>
</protein>